<organism evidence="1 2">
    <name type="scientific">Ambrosiozyma monospora</name>
    <name type="common">Yeast</name>
    <name type="synonym">Endomycopsis monosporus</name>
    <dbReference type="NCBI Taxonomy" id="43982"/>
    <lineage>
        <taxon>Eukaryota</taxon>
        <taxon>Fungi</taxon>
        <taxon>Dikarya</taxon>
        <taxon>Ascomycota</taxon>
        <taxon>Saccharomycotina</taxon>
        <taxon>Pichiomycetes</taxon>
        <taxon>Pichiales</taxon>
        <taxon>Pichiaceae</taxon>
        <taxon>Ambrosiozyma</taxon>
    </lineage>
</organism>
<protein>
    <submittedName>
        <fullName evidence="1">Unnamed protein product</fullName>
    </submittedName>
</protein>
<name>A0ACB5SQY5_AMBMO</name>
<evidence type="ECO:0000313" key="1">
    <source>
        <dbReference type="EMBL" id="GME70253.1"/>
    </source>
</evidence>
<sequence>MPSSGDTFVIRNNPFLVQSIGGIFPFAEALGPFISDSKVTYTTMGKRIYSILPFLTNVKSVCLPIQFDPTFSDDSDDLAYEIDAPSIKNLIISHSYDIIIMGSPFYFTNLKCLKKFYFNNLSDDNGKLMSTVPDSVSFKNKHWKFPTQLRILTKLQRVF</sequence>
<accession>A0ACB5SQY5</accession>
<reference evidence="1" key="1">
    <citation type="submission" date="2023-04" db="EMBL/GenBank/DDBJ databases">
        <title>Ambrosiozyma monospora NBRC 10751.</title>
        <authorList>
            <person name="Ichikawa N."/>
            <person name="Sato H."/>
            <person name="Tonouchi N."/>
        </authorList>
    </citation>
    <scope>NUCLEOTIDE SEQUENCE</scope>
    <source>
        <strain evidence="1">NBRC 10751</strain>
    </source>
</reference>
<keyword evidence="2" id="KW-1185">Reference proteome</keyword>
<dbReference type="EMBL" id="BSXS01000007">
    <property type="protein sequence ID" value="GME70253.1"/>
    <property type="molecule type" value="Genomic_DNA"/>
</dbReference>
<proteinExistence type="predicted"/>
<gene>
    <name evidence="1" type="ORF">Amon02_000012000</name>
</gene>
<comment type="caution">
    <text evidence="1">The sequence shown here is derived from an EMBL/GenBank/DDBJ whole genome shotgun (WGS) entry which is preliminary data.</text>
</comment>
<evidence type="ECO:0000313" key="2">
    <source>
        <dbReference type="Proteomes" id="UP001165064"/>
    </source>
</evidence>
<dbReference type="Proteomes" id="UP001165064">
    <property type="component" value="Unassembled WGS sequence"/>
</dbReference>